<proteinExistence type="predicted"/>
<dbReference type="InterPro" id="IPR018511">
    <property type="entry name" value="Hemolysin-typ_Ca-bd_CS"/>
</dbReference>
<keyword evidence="4" id="KW-1185">Reference proteome</keyword>
<dbReference type="InterPro" id="IPR011049">
    <property type="entry name" value="Serralysin-like_metalloprot_C"/>
</dbReference>
<dbReference type="STRING" id="356660.SAMN05444336_102146"/>
<organism evidence="3 4">
    <name type="scientific">Albimonas donghaensis</name>
    <dbReference type="NCBI Taxonomy" id="356660"/>
    <lineage>
        <taxon>Bacteria</taxon>
        <taxon>Pseudomonadati</taxon>
        <taxon>Pseudomonadota</taxon>
        <taxon>Alphaproteobacteria</taxon>
        <taxon>Rhodobacterales</taxon>
        <taxon>Paracoccaceae</taxon>
        <taxon>Albimonas</taxon>
    </lineage>
</organism>
<dbReference type="PROSITE" id="PS00330">
    <property type="entry name" value="HEMOLYSIN_CALCIUM"/>
    <property type="match status" value="3"/>
</dbReference>
<dbReference type="SUPFAM" id="SSF51120">
    <property type="entry name" value="beta-Roll"/>
    <property type="match status" value="1"/>
</dbReference>
<evidence type="ECO:0000313" key="3">
    <source>
        <dbReference type="EMBL" id="SDW70688.1"/>
    </source>
</evidence>
<dbReference type="AlphaFoldDB" id="A0A1H2VQZ4"/>
<dbReference type="InterPro" id="IPR050557">
    <property type="entry name" value="RTX_toxin/Mannuronan_C5-epim"/>
</dbReference>
<evidence type="ECO:0000256" key="2">
    <source>
        <dbReference type="ARBA" id="ARBA00022525"/>
    </source>
</evidence>
<dbReference type="GO" id="GO:0005509">
    <property type="term" value="F:calcium ion binding"/>
    <property type="evidence" value="ECO:0007669"/>
    <property type="project" value="InterPro"/>
</dbReference>
<dbReference type="GO" id="GO:0005576">
    <property type="term" value="C:extracellular region"/>
    <property type="evidence" value="ECO:0007669"/>
    <property type="project" value="UniProtKB-SubCell"/>
</dbReference>
<dbReference type="Pfam" id="PF00353">
    <property type="entry name" value="HemolysinCabind"/>
    <property type="match status" value="2"/>
</dbReference>
<dbReference type="PANTHER" id="PTHR38340">
    <property type="entry name" value="S-LAYER PROTEIN"/>
    <property type="match status" value="1"/>
</dbReference>
<dbReference type="RefSeq" id="WP_092680424.1">
    <property type="nucleotide sequence ID" value="NZ_FNMZ01000002.1"/>
</dbReference>
<dbReference type="Gene3D" id="2.150.10.10">
    <property type="entry name" value="Serralysin-like metalloprotease, C-terminal"/>
    <property type="match status" value="1"/>
</dbReference>
<dbReference type="InterPro" id="IPR001343">
    <property type="entry name" value="Hemolysn_Ca-bd"/>
</dbReference>
<accession>A0A1H2VQZ4</accession>
<protein>
    <submittedName>
        <fullName evidence="3">Hemolysin-type calcium-binding repeat-containing protein</fullName>
    </submittedName>
</protein>
<comment type="subcellular location">
    <subcellularLocation>
        <location evidence="1">Secreted</location>
    </subcellularLocation>
</comment>
<evidence type="ECO:0000256" key="1">
    <source>
        <dbReference type="ARBA" id="ARBA00004613"/>
    </source>
</evidence>
<dbReference type="OrthoDB" id="733404at2"/>
<keyword evidence="2" id="KW-0964">Secreted</keyword>
<evidence type="ECO:0000313" key="4">
    <source>
        <dbReference type="Proteomes" id="UP000199118"/>
    </source>
</evidence>
<reference evidence="3 4" key="1">
    <citation type="submission" date="2016-10" db="EMBL/GenBank/DDBJ databases">
        <authorList>
            <person name="de Groot N.N."/>
        </authorList>
    </citation>
    <scope>NUCLEOTIDE SEQUENCE [LARGE SCALE GENOMIC DNA]</scope>
    <source>
        <strain evidence="3 4">DSM 17890</strain>
    </source>
</reference>
<gene>
    <name evidence="3" type="ORF">SAMN05444336_102146</name>
</gene>
<dbReference type="PANTHER" id="PTHR38340:SF1">
    <property type="entry name" value="S-LAYER PROTEIN"/>
    <property type="match status" value="1"/>
</dbReference>
<name>A0A1H2VQZ4_9RHOB</name>
<sequence>MAKITFTFGPGIPAPRATLQEVIEYIGEALFTPPTRFSATEIVIPFEDFENVLSGRGISRSADDSFTGTITGWKVFGDGELTAQFRKMNFKVADVAEAIDLEETGEDVAAVETLFFSESFKFTGASSSRDRLLPGAVTEDGVPIDFAGNDVFKLRGGNDQVFAGAGNDKLLGGGGRDKLWGGDGRDRIDGGTGKDQLWGGEGKDVFLIRNKTGKDVIRDFEDRDVINLARHGAVDGFAELMDAGRDTRGGAVFDLGRDSLVVKGMALSDFSTDDFVF</sequence>
<dbReference type="Proteomes" id="UP000199118">
    <property type="component" value="Unassembled WGS sequence"/>
</dbReference>
<dbReference type="EMBL" id="FNMZ01000002">
    <property type="protein sequence ID" value="SDW70688.1"/>
    <property type="molecule type" value="Genomic_DNA"/>
</dbReference>
<dbReference type="PRINTS" id="PR00313">
    <property type="entry name" value="CABNDNGRPT"/>
</dbReference>